<accession>A0A7H0H6P7</accession>
<proteinExistence type="predicted"/>
<evidence type="ECO:0000256" key="4">
    <source>
        <dbReference type="PROSITE-ProRule" id="PRU01248"/>
    </source>
</evidence>
<organism evidence="7 9">
    <name type="scientific">Tessaracoccus defluvii</name>
    <dbReference type="NCBI Taxonomy" id="1285901"/>
    <lineage>
        <taxon>Bacteria</taxon>
        <taxon>Bacillati</taxon>
        <taxon>Actinomycetota</taxon>
        <taxon>Actinomycetes</taxon>
        <taxon>Propionibacteriales</taxon>
        <taxon>Propionibacteriaceae</taxon>
        <taxon>Tessaracoccus</taxon>
    </lineage>
</organism>
<evidence type="ECO:0000313" key="9">
    <source>
        <dbReference type="Proteomes" id="UP000516117"/>
    </source>
</evidence>
<dbReference type="InterPro" id="IPR010998">
    <property type="entry name" value="Integrase_recombinase_N"/>
</dbReference>
<dbReference type="PROSITE" id="PS51900">
    <property type="entry name" value="CB"/>
    <property type="match status" value="1"/>
</dbReference>
<dbReference type="SUPFAM" id="SSF56349">
    <property type="entry name" value="DNA breaking-rejoining enzymes"/>
    <property type="match status" value="1"/>
</dbReference>
<protein>
    <submittedName>
        <fullName evidence="7">Tyrosine-type recombinase/integrase</fullName>
    </submittedName>
</protein>
<dbReference type="EMBL" id="CP060789">
    <property type="protein sequence ID" value="QNP56213.1"/>
    <property type="molecule type" value="Genomic_DNA"/>
</dbReference>
<sequence length="340" mass="37906">MQSSDDFFRLVRSWLTIHLPRARRLSPHTIRSYKTALTMLLTYLRETRHLELSQVTFDVIDRATIAGFTLWLTDTQHLAASSANQRLAAIKSFLSYCAGEDPALVALWLDVKQTRPARTPARAPDPLTIPAVDALIRAPGQHTRRGLRDTTLILLLFDTAARIQEVLDLRIADIDTAPGRGRVTVTGKGHKTRTIPIMDKTGRHLDHYASVFHPGKAAPEALLFYTTRSGRPQPMSQDNVTFLLNKHARNARTDCPELPERIHAHQLRHARAMQMLRAGVPLPHIKEFLGHASITTTSIYATADSQMVRDAIQKAAVTTPDPAPLWKGNDDLILQLAGLT</sequence>
<dbReference type="PROSITE" id="PS51898">
    <property type="entry name" value="TYR_RECOMBINASE"/>
    <property type="match status" value="1"/>
</dbReference>
<dbReference type="PANTHER" id="PTHR30349">
    <property type="entry name" value="PHAGE INTEGRASE-RELATED"/>
    <property type="match status" value="1"/>
</dbReference>
<dbReference type="KEGG" id="tdf:H9L22_03365"/>
<dbReference type="GO" id="GO:0015074">
    <property type="term" value="P:DNA integration"/>
    <property type="evidence" value="ECO:0007669"/>
    <property type="project" value="UniProtKB-KW"/>
</dbReference>
<gene>
    <name evidence="7" type="ORF">H9L22_01565</name>
    <name evidence="8" type="ORF">H9L22_03365</name>
</gene>
<evidence type="ECO:0000256" key="1">
    <source>
        <dbReference type="ARBA" id="ARBA00022908"/>
    </source>
</evidence>
<evidence type="ECO:0000256" key="3">
    <source>
        <dbReference type="ARBA" id="ARBA00023172"/>
    </source>
</evidence>
<dbReference type="Pfam" id="PF00589">
    <property type="entry name" value="Phage_integrase"/>
    <property type="match status" value="1"/>
</dbReference>
<reference evidence="7 9" key="1">
    <citation type="submission" date="2020-08" db="EMBL/GenBank/DDBJ databases">
        <title>Genome sequence of Tessaracoccus defluvii JCM 17540T.</title>
        <authorList>
            <person name="Hyun D.-W."/>
            <person name="Bae J.-W."/>
        </authorList>
    </citation>
    <scope>NUCLEOTIDE SEQUENCE [LARGE SCALE GENOMIC DNA]</scope>
    <source>
        <strain evidence="7 9">JCM 17540</strain>
    </source>
</reference>
<evidence type="ECO:0000313" key="8">
    <source>
        <dbReference type="EMBL" id="QNP56482.1"/>
    </source>
</evidence>
<evidence type="ECO:0000259" key="6">
    <source>
        <dbReference type="PROSITE" id="PS51900"/>
    </source>
</evidence>
<dbReference type="RefSeq" id="WP_187721329.1">
    <property type="nucleotide sequence ID" value="NZ_BAABBL010000033.1"/>
</dbReference>
<dbReference type="EMBL" id="CP060789">
    <property type="protein sequence ID" value="QNP56482.1"/>
    <property type="molecule type" value="Genomic_DNA"/>
</dbReference>
<dbReference type="InterPro" id="IPR013762">
    <property type="entry name" value="Integrase-like_cat_sf"/>
</dbReference>
<dbReference type="GO" id="GO:0003677">
    <property type="term" value="F:DNA binding"/>
    <property type="evidence" value="ECO:0007669"/>
    <property type="project" value="UniProtKB-UniRule"/>
</dbReference>
<dbReference type="AlphaFoldDB" id="A0A7H0H6P7"/>
<dbReference type="InterPro" id="IPR050090">
    <property type="entry name" value="Tyrosine_recombinase_XerCD"/>
</dbReference>
<dbReference type="Gene3D" id="1.10.443.10">
    <property type="entry name" value="Intergrase catalytic core"/>
    <property type="match status" value="1"/>
</dbReference>
<dbReference type="Proteomes" id="UP000516117">
    <property type="component" value="Chromosome"/>
</dbReference>
<evidence type="ECO:0000259" key="5">
    <source>
        <dbReference type="PROSITE" id="PS51898"/>
    </source>
</evidence>
<keyword evidence="3" id="KW-0233">DNA recombination</keyword>
<name>A0A7H0H6P7_9ACTN</name>
<dbReference type="KEGG" id="tdf:H9L22_01565"/>
<evidence type="ECO:0000313" key="7">
    <source>
        <dbReference type="EMBL" id="QNP56213.1"/>
    </source>
</evidence>
<dbReference type="InterPro" id="IPR004107">
    <property type="entry name" value="Integrase_SAM-like_N"/>
</dbReference>
<feature type="domain" description="Tyr recombinase" evidence="5">
    <location>
        <begin position="122"/>
        <end position="313"/>
    </location>
</feature>
<feature type="domain" description="Core-binding (CB)" evidence="6">
    <location>
        <begin position="5"/>
        <end position="98"/>
    </location>
</feature>
<dbReference type="InterPro" id="IPR002104">
    <property type="entry name" value="Integrase_catalytic"/>
</dbReference>
<dbReference type="InterPro" id="IPR044068">
    <property type="entry name" value="CB"/>
</dbReference>
<keyword evidence="2 4" id="KW-0238">DNA-binding</keyword>
<dbReference type="PANTHER" id="PTHR30349:SF81">
    <property type="entry name" value="TYROSINE RECOMBINASE XERC"/>
    <property type="match status" value="1"/>
</dbReference>
<dbReference type="SUPFAM" id="SSF47823">
    <property type="entry name" value="lambda integrase-like, N-terminal domain"/>
    <property type="match status" value="1"/>
</dbReference>
<keyword evidence="1" id="KW-0229">DNA integration</keyword>
<dbReference type="InterPro" id="IPR011010">
    <property type="entry name" value="DNA_brk_join_enz"/>
</dbReference>
<dbReference type="GO" id="GO:0006310">
    <property type="term" value="P:DNA recombination"/>
    <property type="evidence" value="ECO:0007669"/>
    <property type="project" value="UniProtKB-KW"/>
</dbReference>
<dbReference type="Gene3D" id="1.10.150.130">
    <property type="match status" value="1"/>
</dbReference>
<dbReference type="Pfam" id="PF02899">
    <property type="entry name" value="Phage_int_SAM_1"/>
    <property type="match status" value="1"/>
</dbReference>
<evidence type="ECO:0000256" key="2">
    <source>
        <dbReference type="ARBA" id="ARBA00023125"/>
    </source>
</evidence>
<keyword evidence="9" id="KW-1185">Reference proteome</keyword>